<dbReference type="Proteomes" id="UP000184782">
    <property type="component" value="Unassembled WGS sequence"/>
</dbReference>
<organism evidence="1 2">
    <name type="scientific">Chryseobacterium scophthalmum</name>
    <dbReference type="NCBI Taxonomy" id="59733"/>
    <lineage>
        <taxon>Bacteria</taxon>
        <taxon>Pseudomonadati</taxon>
        <taxon>Bacteroidota</taxon>
        <taxon>Flavobacteriia</taxon>
        <taxon>Flavobacteriales</taxon>
        <taxon>Weeksellaceae</taxon>
        <taxon>Chryseobacterium group</taxon>
        <taxon>Chryseobacterium</taxon>
    </lineage>
</organism>
<dbReference type="RefSeq" id="WP_074228205.1">
    <property type="nucleotide sequence ID" value="NZ_CP142423.1"/>
</dbReference>
<accession>A0A1N6EF13</accession>
<protein>
    <submittedName>
        <fullName evidence="1">Uncharacterized protein</fullName>
    </submittedName>
</protein>
<proteinExistence type="predicted"/>
<gene>
    <name evidence="1" type="ORF">SAMN05421769_0271</name>
</gene>
<evidence type="ECO:0000313" key="1">
    <source>
        <dbReference type="EMBL" id="SIN81622.1"/>
    </source>
</evidence>
<sequence>MSSILAGLFGPHSDYKKLEKEIEGLGFLDSEYIVYLSDDHHNSQYLASVEIKNRDLTEKVRHIFDENHVHKTYLFENMSIDQASYVKLKSLIEARSKAEIHSSPDVRIKVQHDGINSEVKA</sequence>
<keyword evidence="2" id="KW-1185">Reference proteome</keyword>
<evidence type="ECO:0000313" key="2">
    <source>
        <dbReference type="Proteomes" id="UP000184782"/>
    </source>
</evidence>
<dbReference type="AlphaFoldDB" id="A0A1N6EF13"/>
<name>A0A1N6EF13_9FLAO</name>
<reference evidence="2" key="1">
    <citation type="submission" date="2016-12" db="EMBL/GenBank/DDBJ databases">
        <authorList>
            <person name="Varghese N."/>
            <person name="Submissions S."/>
        </authorList>
    </citation>
    <scope>NUCLEOTIDE SEQUENCE [LARGE SCALE GENOMIC DNA]</scope>
    <source>
        <strain evidence="2">DSM 16779</strain>
    </source>
</reference>
<dbReference type="EMBL" id="FSRQ01000001">
    <property type="protein sequence ID" value="SIN81622.1"/>
    <property type="molecule type" value="Genomic_DNA"/>
</dbReference>
<dbReference type="OrthoDB" id="1259979at2"/>
<dbReference type="STRING" id="59733.SAMN05421769_0271"/>